<dbReference type="InterPro" id="IPR044925">
    <property type="entry name" value="His-Me_finger_sf"/>
</dbReference>
<dbReference type="AlphaFoldDB" id="A0A0F9CEU0"/>
<dbReference type="Pfam" id="PF07463">
    <property type="entry name" value="NUMOD4"/>
    <property type="match status" value="1"/>
</dbReference>
<feature type="domain" description="NUMOD4" evidence="1">
    <location>
        <begin position="26"/>
        <end position="82"/>
    </location>
</feature>
<dbReference type="SUPFAM" id="SSF54060">
    <property type="entry name" value="His-Me finger endonucleases"/>
    <property type="match status" value="1"/>
</dbReference>
<sequence length="200" mass="22773">MRSLSSPALEIPSPYTKSGIQSMVMEDWLPVAGYEGFYSVSTLGRVRRDAPTKYRGGISYPGRVLRTYQTQYNSNKYRIVSLCTGKGWRIGKVHRMVAIAFLGPPLPGMCVNHKNGDKWDNRVQNLEWVTLVENCRHAVAAGLTMYGEKNKMARLSAAQVRTIRQSYRTGNTTQRALAQTFRTSQACIWSIIHRRTWKRL</sequence>
<organism evidence="3">
    <name type="scientific">marine sediment metagenome</name>
    <dbReference type="NCBI Taxonomy" id="412755"/>
    <lineage>
        <taxon>unclassified sequences</taxon>
        <taxon>metagenomes</taxon>
        <taxon>ecological metagenomes</taxon>
    </lineage>
</organism>
<evidence type="ECO:0008006" key="4">
    <source>
        <dbReference type="Google" id="ProtNLM"/>
    </source>
</evidence>
<evidence type="ECO:0000259" key="2">
    <source>
        <dbReference type="Pfam" id="PF13392"/>
    </source>
</evidence>
<protein>
    <recommendedName>
        <fullName evidence="4">HNH nuclease domain-containing protein</fullName>
    </recommendedName>
</protein>
<dbReference type="Pfam" id="PF13392">
    <property type="entry name" value="HNH_3"/>
    <property type="match status" value="1"/>
</dbReference>
<dbReference type="GO" id="GO:0016788">
    <property type="term" value="F:hydrolase activity, acting on ester bonds"/>
    <property type="evidence" value="ECO:0007669"/>
    <property type="project" value="InterPro"/>
</dbReference>
<dbReference type="InterPro" id="IPR003615">
    <property type="entry name" value="HNH_nuc"/>
</dbReference>
<proteinExistence type="predicted"/>
<reference evidence="3" key="1">
    <citation type="journal article" date="2015" name="Nature">
        <title>Complex archaea that bridge the gap between prokaryotes and eukaryotes.</title>
        <authorList>
            <person name="Spang A."/>
            <person name="Saw J.H."/>
            <person name="Jorgensen S.L."/>
            <person name="Zaremba-Niedzwiedzka K."/>
            <person name="Martijn J."/>
            <person name="Lind A.E."/>
            <person name="van Eijk R."/>
            <person name="Schleper C."/>
            <person name="Guy L."/>
            <person name="Ettema T.J."/>
        </authorList>
    </citation>
    <scope>NUCLEOTIDE SEQUENCE</scope>
</reference>
<comment type="caution">
    <text evidence="3">The sequence shown here is derived from an EMBL/GenBank/DDBJ whole genome shotgun (WGS) entry which is preliminary data.</text>
</comment>
<evidence type="ECO:0000259" key="1">
    <source>
        <dbReference type="Pfam" id="PF07463"/>
    </source>
</evidence>
<dbReference type="EMBL" id="LAZR01036403">
    <property type="protein sequence ID" value="KKL24932.1"/>
    <property type="molecule type" value="Genomic_DNA"/>
</dbReference>
<dbReference type="InterPro" id="IPR010902">
    <property type="entry name" value="NUMOD4"/>
</dbReference>
<name>A0A0F9CEU0_9ZZZZ</name>
<evidence type="ECO:0000313" key="3">
    <source>
        <dbReference type="EMBL" id="KKL24932.1"/>
    </source>
</evidence>
<feature type="domain" description="HNH nuclease" evidence="2">
    <location>
        <begin position="92"/>
        <end position="134"/>
    </location>
</feature>
<dbReference type="Gene3D" id="3.90.75.20">
    <property type="match status" value="1"/>
</dbReference>
<accession>A0A0F9CEU0</accession>
<gene>
    <name evidence="3" type="ORF">LCGC14_2410390</name>
</gene>